<dbReference type="InterPro" id="IPR032675">
    <property type="entry name" value="LRR_dom_sf"/>
</dbReference>
<evidence type="ECO:0000313" key="5">
    <source>
        <dbReference type="RefSeq" id="XP_040602542.1"/>
    </source>
</evidence>
<dbReference type="RefSeq" id="XP_040602542.1">
    <property type="nucleotide sequence ID" value="XM_040746608.1"/>
</dbReference>
<keyword evidence="2" id="KW-0433">Leucine-rich repeat</keyword>
<protein>
    <submittedName>
        <fullName evidence="5">PRAME family member 8-like</fullName>
    </submittedName>
</protein>
<proteinExistence type="inferred from homology"/>
<dbReference type="PANTHER" id="PTHR14224:SF94">
    <property type="entry name" value="PRAME FAMILY MEMBER 12"/>
    <property type="match status" value="1"/>
</dbReference>
<gene>
    <name evidence="5" type="primary">LOC121140708</name>
</gene>
<evidence type="ECO:0000313" key="4">
    <source>
        <dbReference type="Proteomes" id="UP000886700"/>
    </source>
</evidence>
<organism evidence="4 5">
    <name type="scientific">Mesocricetus auratus</name>
    <name type="common">Golden hamster</name>
    <dbReference type="NCBI Taxonomy" id="10036"/>
    <lineage>
        <taxon>Eukaryota</taxon>
        <taxon>Metazoa</taxon>
        <taxon>Chordata</taxon>
        <taxon>Craniata</taxon>
        <taxon>Vertebrata</taxon>
        <taxon>Euteleostomi</taxon>
        <taxon>Mammalia</taxon>
        <taxon>Eutheria</taxon>
        <taxon>Euarchontoglires</taxon>
        <taxon>Glires</taxon>
        <taxon>Rodentia</taxon>
        <taxon>Myomorpha</taxon>
        <taxon>Muroidea</taxon>
        <taxon>Cricetidae</taxon>
        <taxon>Cricetinae</taxon>
        <taxon>Mesocricetus</taxon>
    </lineage>
</organism>
<keyword evidence="4" id="KW-1185">Reference proteome</keyword>
<dbReference type="GeneID" id="121140708"/>
<dbReference type="Gene3D" id="3.80.10.10">
    <property type="entry name" value="Ribonuclease Inhibitor"/>
    <property type="match status" value="1"/>
</dbReference>
<dbReference type="InterPro" id="IPR026271">
    <property type="entry name" value="PRAME"/>
</dbReference>
<evidence type="ECO:0000256" key="2">
    <source>
        <dbReference type="ARBA" id="ARBA00022614"/>
    </source>
</evidence>
<dbReference type="InterPro" id="IPR050694">
    <property type="entry name" value="LRRC14/PRAME"/>
</dbReference>
<comment type="similarity">
    <text evidence="1">Belongs to the PRAME family.</text>
</comment>
<dbReference type="PIRSF" id="PIRSF038286">
    <property type="entry name" value="PRAME"/>
    <property type="match status" value="1"/>
</dbReference>
<dbReference type="Proteomes" id="UP000886700">
    <property type="component" value="Unplaced"/>
</dbReference>
<dbReference type="PANTHER" id="PTHR14224">
    <property type="entry name" value="SIMILAR TO PREFERENTIALLY EXPRESSED ANTIGEN IN MELANOMA-LIKE 3"/>
    <property type="match status" value="1"/>
</dbReference>
<evidence type="ECO:0000256" key="3">
    <source>
        <dbReference type="ARBA" id="ARBA00022737"/>
    </source>
</evidence>
<accession>A0ABM2XIF6</accession>
<reference evidence="5" key="1">
    <citation type="submission" date="2025-08" db="UniProtKB">
        <authorList>
            <consortium name="RefSeq"/>
        </authorList>
    </citation>
    <scope>IDENTIFICATION</scope>
    <source>
        <tissue evidence="5">Liver</tissue>
    </source>
</reference>
<sequence>MYIKTSREPAKTFRPGAVGTAWLSWNKGTRPKCSELDLSDCRPIMMSVRTPATLRKQASQALLRNEDLAISALEQLPMELFPELFKEAFKGRHTRIVKAMVAAWPFPCLPVGTLMKTPDLESFQAVLDAVDMQLARKFHPRREKIKELDLRKGRHDFWTIWTGTEDGDCSESGDEERVVKVLPRYAVRRRLKVTVDLCLRPRLDEEQAYFLQWAQQRKGSLHLCCVRMKIWALPLCRIKEILSVFHPRHIEDLELSMGWDVSTLALFASCLGQMRSLRKLSLARAYKNTIRTVNRTADREEKCVRKLVSQFSKLHCLQNLSMNGIYFLRDHVKQVLRCLRSPLETLSITGYLLSESDLNDFPCCHSLCQLKHLDMRGVVLLALDPMPLRLLLETVAHSLQSLDLQGCRMEDTQLTLLTPALSHCSQLTKVNLCDNAFSVPILKELLLHTANWIKMNGEQYPAPLECYDDFGYINTERFLHLCSVLTNALRAKRQPKRIIFATDNCHKCGVRCIYDLVPRLCPCWQ</sequence>
<dbReference type="SUPFAM" id="SSF52047">
    <property type="entry name" value="RNI-like"/>
    <property type="match status" value="1"/>
</dbReference>
<keyword evidence="3" id="KW-0677">Repeat</keyword>
<evidence type="ECO:0000256" key="1">
    <source>
        <dbReference type="ARBA" id="ARBA00009608"/>
    </source>
</evidence>
<name>A0ABM2XIF6_MESAU</name>